<organism evidence="4">
    <name type="scientific">marine metagenome</name>
    <dbReference type="NCBI Taxonomy" id="408172"/>
    <lineage>
        <taxon>unclassified sequences</taxon>
        <taxon>metagenomes</taxon>
        <taxon>ecological metagenomes</taxon>
    </lineage>
</organism>
<dbReference type="PRINTS" id="PR00662">
    <property type="entry name" value="G6PISOMERASE"/>
</dbReference>
<dbReference type="CDD" id="cd05016">
    <property type="entry name" value="SIS_PGI_2"/>
    <property type="match status" value="1"/>
</dbReference>
<dbReference type="Gene3D" id="3.40.50.10490">
    <property type="entry name" value="Glucose-6-phosphate isomerase like protein, domain 1"/>
    <property type="match status" value="2"/>
</dbReference>
<dbReference type="GO" id="GO:0004347">
    <property type="term" value="F:glucose-6-phosphate isomerase activity"/>
    <property type="evidence" value="ECO:0007669"/>
    <property type="project" value="InterPro"/>
</dbReference>
<dbReference type="GO" id="GO:0006096">
    <property type="term" value="P:glycolytic process"/>
    <property type="evidence" value="ECO:0007669"/>
    <property type="project" value="UniProtKB-KW"/>
</dbReference>
<name>A0A382RHK2_9ZZZZ</name>
<dbReference type="SUPFAM" id="SSF53697">
    <property type="entry name" value="SIS domain"/>
    <property type="match status" value="1"/>
</dbReference>
<dbReference type="Pfam" id="PF00342">
    <property type="entry name" value="PGI"/>
    <property type="match status" value="1"/>
</dbReference>
<evidence type="ECO:0000313" key="4">
    <source>
        <dbReference type="EMBL" id="SVC97194.1"/>
    </source>
</evidence>
<dbReference type="GO" id="GO:0048029">
    <property type="term" value="F:monosaccharide binding"/>
    <property type="evidence" value="ECO:0007669"/>
    <property type="project" value="TreeGrafter"/>
</dbReference>
<reference evidence="4" key="1">
    <citation type="submission" date="2018-05" db="EMBL/GenBank/DDBJ databases">
        <authorList>
            <person name="Lanie J.A."/>
            <person name="Ng W.-L."/>
            <person name="Kazmierczak K.M."/>
            <person name="Andrzejewski T.M."/>
            <person name="Davidsen T.M."/>
            <person name="Wayne K.J."/>
            <person name="Tettelin H."/>
            <person name="Glass J.I."/>
            <person name="Rusch D."/>
            <person name="Podicherti R."/>
            <person name="Tsui H.-C.T."/>
            <person name="Winkler M.E."/>
        </authorList>
    </citation>
    <scope>NUCLEOTIDE SEQUENCE</scope>
</reference>
<dbReference type="GO" id="GO:0097367">
    <property type="term" value="F:carbohydrate derivative binding"/>
    <property type="evidence" value="ECO:0007669"/>
    <property type="project" value="InterPro"/>
</dbReference>
<sequence>MVGHYWLRSPERAPDSELTDTIRASLESIQHFAKDVLDGRLKPPNSECFRKLLLIGIGGSALGPQLLYQALESPKKDGQPASGLETYFIDNTDPDGMGRIFSKLGNAFEETLVLVISKSGGTVETRNGLLETRNVFEHKNLNFAKQAVAVTGEGSLLDKLAKEEQWLKVFPMWDWVGGRTSVTSTVGLLPARLQGIDVDAFLEGARLMDQHTRNPEIRQNPAAMLSLMWHHAGAGKGERAMVVLPYRDRLESLARYLQQLVMESIGKEKDLNGNVVEQGLTVYGNKGSTDQHAYIQQLREGRSDFFTTFVEVLEEPV</sequence>
<feature type="non-terminal residue" evidence="4">
    <location>
        <position position="317"/>
    </location>
</feature>
<keyword evidence="2" id="KW-0324">Glycolysis</keyword>
<dbReference type="CDD" id="cd05015">
    <property type="entry name" value="SIS_PGI_1"/>
    <property type="match status" value="1"/>
</dbReference>
<evidence type="ECO:0000256" key="3">
    <source>
        <dbReference type="ARBA" id="ARBA00023235"/>
    </source>
</evidence>
<dbReference type="InterPro" id="IPR035476">
    <property type="entry name" value="SIS_PGI_1"/>
</dbReference>
<dbReference type="GO" id="GO:0051156">
    <property type="term" value="P:glucose 6-phosphate metabolic process"/>
    <property type="evidence" value="ECO:0007669"/>
    <property type="project" value="TreeGrafter"/>
</dbReference>
<accession>A0A382RHK2</accession>
<dbReference type="InterPro" id="IPR001672">
    <property type="entry name" value="G6P_Isomerase"/>
</dbReference>
<dbReference type="GO" id="GO:0006094">
    <property type="term" value="P:gluconeogenesis"/>
    <property type="evidence" value="ECO:0007669"/>
    <property type="project" value="UniProtKB-KW"/>
</dbReference>
<dbReference type="AlphaFoldDB" id="A0A382RHK2"/>
<evidence type="ECO:0000256" key="1">
    <source>
        <dbReference type="ARBA" id="ARBA00022432"/>
    </source>
</evidence>
<dbReference type="InterPro" id="IPR035482">
    <property type="entry name" value="SIS_PGI_2"/>
</dbReference>
<dbReference type="InterPro" id="IPR046348">
    <property type="entry name" value="SIS_dom_sf"/>
</dbReference>
<dbReference type="PANTHER" id="PTHR11469:SF1">
    <property type="entry name" value="GLUCOSE-6-PHOSPHATE ISOMERASE"/>
    <property type="match status" value="1"/>
</dbReference>
<dbReference type="PROSITE" id="PS51463">
    <property type="entry name" value="P_GLUCOSE_ISOMERASE_3"/>
    <property type="match status" value="1"/>
</dbReference>
<gene>
    <name evidence="4" type="ORF">METZ01_LOCUS350048</name>
</gene>
<dbReference type="PANTHER" id="PTHR11469">
    <property type="entry name" value="GLUCOSE-6-PHOSPHATE ISOMERASE"/>
    <property type="match status" value="1"/>
</dbReference>
<protein>
    <submittedName>
        <fullName evidence="4">Uncharacterized protein</fullName>
    </submittedName>
</protein>
<keyword evidence="1" id="KW-0312">Gluconeogenesis</keyword>
<dbReference type="GO" id="GO:0005829">
    <property type="term" value="C:cytosol"/>
    <property type="evidence" value="ECO:0007669"/>
    <property type="project" value="TreeGrafter"/>
</dbReference>
<proteinExistence type="predicted"/>
<dbReference type="EMBL" id="UINC01121789">
    <property type="protein sequence ID" value="SVC97194.1"/>
    <property type="molecule type" value="Genomic_DNA"/>
</dbReference>
<evidence type="ECO:0000256" key="2">
    <source>
        <dbReference type="ARBA" id="ARBA00023152"/>
    </source>
</evidence>
<keyword evidence="3" id="KW-0413">Isomerase</keyword>